<keyword evidence="2" id="KW-0808">Transferase</keyword>
<reference evidence="5 6" key="1">
    <citation type="submission" date="2018-08" db="EMBL/GenBank/DDBJ databases">
        <title>Bacillus jemisoniae sp. nov., Bacillus chryseoplanitiae sp. nov., Bacillus resnikiae sp. nov., and Bacillus frankliniae sp. nov., isolated from Viking spacecraft and associated surfaces.</title>
        <authorList>
            <person name="Seuylemezian A."/>
            <person name="Vaishampayan P."/>
        </authorList>
    </citation>
    <scope>NUCLEOTIDE SEQUENCE [LARGE SCALE GENOMIC DNA]</scope>
    <source>
        <strain evidence="5 6">JJ-247</strain>
    </source>
</reference>
<dbReference type="RefSeq" id="WP_119114133.1">
    <property type="nucleotide sequence ID" value="NZ_CBCSEO010000005.1"/>
</dbReference>
<keyword evidence="6" id="KW-1185">Reference proteome</keyword>
<dbReference type="InterPro" id="IPR037100">
    <property type="entry name" value="Spo0B_C_sf"/>
</dbReference>
<dbReference type="Gene3D" id="1.10.287.130">
    <property type="match status" value="1"/>
</dbReference>
<feature type="domain" description="Sporulation initiation phosphotransferase B C-terminal" evidence="4">
    <location>
        <begin position="59"/>
        <end position="172"/>
    </location>
</feature>
<dbReference type="EMBL" id="QWVT01000029">
    <property type="protein sequence ID" value="RID83289.1"/>
    <property type="molecule type" value="Genomic_DNA"/>
</dbReference>
<dbReference type="SMART" id="SM01317">
    <property type="entry name" value="SPOB_ab"/>
    <property type="match status" value="1"/>
</dbReference>
<evidence type="ECO:0000256" key="2">
    <source>
        <dbReference type="ARBA" id="ARBA00022679"/>
    </source>
</evidence>
<evidence type="ECO:0000256" key="1">
    <source>
        <dbReference type="ARBA" id="ARBA00022553"/>
    </source>
</evidence>
<dbReference type="OrthoDB" id="2375606at2"/>
<sequence length="184" mass="21194">MKKEWDTIKVLRHARHDWLNKLQLIKGNLSLNNVDRAKDIIDEIIIEARQEAKLTNLNLPQFASSLLTCNWENHFFQLEYEIVDSRHLGLIHDSLLAQWAEGLFAALDASIEKYQENHLSVSIEPGSDGIRFFFDFCGTITDKSALTDFLVRHAEPSLPVMDWEIGDAEMSIEVFSLYCRGMLK</sequence>
<keyword evidence="1" id="KW-0597">Phosphoprotein</keyword>
<accession>A0A398B051</accession>
<evidence type="ECO:0000313" key="6">
    <source>
        <dbReference type="Proteomes" id="UP000265816"/>
    </source>
</evidence>
<dbReference type="InterPro" id="IPR016120">
    <property type="entry name" value="Sig_transdc_His_kin_SpoOB"/>
</dbReference>
<keyword evidence="3" id="KW-0418">Kinase</keyword>
<organism evidence="5 6">
    <name type="scientific">Mesobacillus zeae</name>
    <dbReference type="NCBI Taxonomy" id="1917180"/>
    <lineage>
        <taxon>Bacteria</taxon>
        <taxon>Bacillati</taxon>
        <taxon>Bacillota</taxon>
        <taxon>Bacilli</taxon>
        <taxon>Bacillales</taxon>
        <taxon>Bacillaceae</taxon>
        <taxon>Mesobacillus</taxon>
    </lineage>
</organism>
<comment type="caution">
    <text evidence="5">The sequence shown here is derived from an EMBL/GenBank/DDBJ whole genome shotgun (WGS) entry which is preliminary data.</text>
</comment>
<name>A0A398B051_9BACI</name>
<dbReference type="AlphaFoldDB" id="A0A398B051"/>
<dbReference type="Proteomes" id="UP000265816">
    <property type="component" value="Unassembled WGS sequence"/>
</dbReference>
<dbReference type="Pfam" id="PF14682">
    <property type="entry name" value="SPOB_ab"/>
    <property type="match status" value="1"/>
</dbReference>
<protein>
    <submittedName>
        <fullName evidence="5">Sporulation protein</fullName>
    </submittedName>
</protein>
<evidence type="ECO:0000259" key="4">
    <source>
        <dbReference type="SMART" id="SM01317"/>
    </source>
</evidence>
<dbReference type="Pfam" id="PF14689">
    <property type="entry name" value="SPOB_a"/>
    <property type="match status" value="1"/>
</dbReference>
<dbReference type="SUPFAM" id="SSF55890">
    <property type="entry name" value="Sporulation response regulatory protein Spo0B"/>
    <property type="match status" value="1"/>
</dbReference>
<dbReference type="Gene3D" id="3.30.565.30">
    <property type="entry name" value="Sporulation initiation phosphotransferase B (SpoOB), C-terminal domain"/>
    <property type="match status" value="1"/>
</dbReference>
<evidence type="ECO:0000313" key="5">
    <source>
        <dbReference type="EMBL" id="RID83289.1"/>
    </source>
</evidence>
<dbReference type="InterPro" id="IPR016122">
    <property type="entry name" value="SpoOB_C"/>
</dbReference>
<dbReference type="InterPro" id="IPR039506">
    <property type="entry name" value="SPOB_a"/>
</dbReference>
<evidence type="ECO:0000256" key="3">
    <source>
        <dbReference type="ARBA" id="ARBA00022777"/>
    </source>
</evidence>
<proteinExistence type="predicted"/>
<gene>
    <name evidence="5" type="ORF">D1970_17430</name>
</gene>
<dbReference type="GO" id="GO:0000155">
    <property type="term" value="F:phosphorelay sensor kinase activity"/>
    <property type="evidence" value="ECO:0007669"/>
    <property type="project" value="InterPro"/>
</dbReference>